<protein>
    <submittedName>
        <fullName evidence="3">Uncharacterized SAM-binding protein YcdF, DUF218 family</fullName>
    </submittedName>
</protein>
<organism evidence="3 4">
    <name type="scientific">Globicatella sulfidifaciens DSM 15739</name>
    <dbReference type="NCBI Taxonomy" id="1121925"/>
    <lineage>
        <taxon>Bacteria</taxon>
        <taxon>Bacillati</taxon>
        <taxon>Bacillota</taxon>
        <taxon>Bacilli</taxon>
        <taxon>Lactobacillales</taxon>
        <taxon>Aerococcaceae</taxon>
        <taxon>Globicatella</taxon>
    </lineage>
</organism>
<keyword evidence="1" id="KW-1133">Transmembrane helix</keyword>
<dbReference type="CDD" id="cd06259">
    <property type="entry name" value="YdcF-like"/>
    <property type="match status" value="1"/>
</dbReference>
<name>A0A1T4MWU0_9LACT</name>
<dbReference type="OrthoDB" id="9782395at2"/>
<proteinExistence type="predicted"/>
<keyword evidence="4" id="KW-1185">Reference proteome</keyword>
<dbReference type="Gene3D" id="3.40.50.620">
    <property type="entry name" value="HUPs"/>
    <property type="match status" value="1"/>
</dbReference>
<dbReference type="Pfam" id="PF02698">
    <property type="entry name" value="DUF218"/>
    <property type="match status" value="1"/>
</dbReference>
<dbReference type="Proteomes" id="UP000189941">
    <property type="component" value="Unassembled WGS sequence"/>
</dbReference>
<reference evidence="4" key="1">
    <citation type="submission" date="2017-02" db="EMBL/GenBank/DDBJ databases">
        <authorList>
            <person name="Varghese N."/>
            <person name="Submissions S."/>
        </authorList>
    </citation>
    <scope>NUCLEOTIDE SEQUENCE [LARGE SCALE GENOMIC DNA]</scope>
    <source>
        <strain evidence="4">DSM 15739</strain>
    </source>
</reference>
<dbReference type="GO" id="GO:0000270">
    <property type="term" value="P:peptidoglycan metabolic process"/>
    <property type="evidence" value="ECO:0007669"/>
    <property type="project" value="TreeGrafter"/>
</dbReference>
<feature type="domain" description="DUF218" evidence="2">
    <location>
        <begin position="36"/>
        <end position="176"/>
    </location>
</feature>
<dbReference type="GO" id="GO:0043164">
    <property type="term" value="P:Gram-negative-bacterium-type cell wall biogenesis"/>
    <property type="evidence" value="ECO:0007669"/>
    <property type="project" value="TreeGrafter"/>
</dbReference>
<sequence>MKLIKASFIAFLITMIISSFILFFTLDIGESPEKSDVIIVAGGQLYREAKAKELLEQGYSTSNKVIVSPITQNQKNARPPINDDIVNPDNIIAEPKATSTWTNATESIKIMEQHGWKSAIVVTSDFHTRRTKMAFERAKGSKDLKFIYVSAYPKQSDYKNSYLTNKNNRKWALHEIYKYWGYWFELYYYIDI</sequence>
<dbReference type="InterPro" id="IPR014729">
    <property type="entry name" value="Rossmann-like_a/b/a_fold"/>
</dbReference>
<dbReference type="InterPro" id="IPR003848">
    <property type="entry name" value="DUF218"/>
</dbReference>
<keyword evidence="1" id="KW-0812">Transmembrane</keyword>
<evidence type="ECO:0000256" key="1">
    <source>
        <dbReference type="SAM" id="Phobius"/>
    </source>
</evidence>
<dbReference type="GO" id="GO:0005886">
    <property type="term" value="C:plasma membrane"/>
    <property type="evidence" value="ECO:0007669"/>
    <property type="project" value="TreeGrafter"/>
</dbReference>
<evidence type="ECO:0000313" key="3">
    <source>
        <dbReference type="EMBL" id="SJZ71433.1"/>
    </source>
</evidence>
<dbReference type="STRING" id="1121925.SAMN02746011_01578"/>
<dbReference type="AlphaFoldDB" id="A0A1T4MWU0"/>
<dbReference type="InterPro" id="IPR051599">
    <property type="entry name" value="Cell_Envelope_Assoc"/>
</dbReference>
<keyword evidence="1" id="KW-0472">Membrane</keyword>
<dbReference type="EMBL" id="FUWO01000014">
    <property type="protein sequence ID" value="SJZ71433.1"/>
    <property type="molecule type" value="Genomic_DNA"/>
</dbReference>
<evidence type="ECO:0000259" key="2">
    <source>
        <dbReference type="Pfam" id="PF02698"/>
    </source>
</evidence>
<gene>
    <name evidence="3" type="ORF">SAMN02746011_01578</name>
</gene>
<evidence type="ECO:0000313" key="4">
    <source>
        <dbReference type="Proteomes" id="UP000189941"/>
    </source>
</evidence>
<dbReference type="PANTHER" id="PTHR30336">
    <property type="entry name" value="INNER MEMBRANE PROTEIN, PROBABLE PERMEASE"/>
    <property type="match status" value="1"/>
</dbReference>
<feature type="transmembrane region" description="Helical" evidence="1">
    <location>
        <begin position="6"/>
        <end position="26"/>
    </location>
</feature>
<dbReference type="PANTHER" id="PTHR30336:SF4">
    <property type="entry name" value="ENVELOPE BIOGENESIS FACTOR ELYC"/>
    <property type="match status" value="1"/>
</dbReference>
<accession>A0A1T4MWU0</accession>
<dbReference type="RefSeq" id="WP_159443898.1">
    <property type="nucleotide sequence ID" value="NZ_FUWO01000014.1"/>
</dbReference>